<dbReference type="GO" id="GO:0051539">
    <property type="term" value="F:4 iron, 4 sulfur cluster binding"/>
    <property type="evidence" value="ECO:0007669"/>
    <property type="project" value="UniProtKB-KW"/>
</dbReference>
<dbReference type="InterPro" id="IPR013785">
    <property type="entry name" value="Aldolase_TIM"/>
</dbReference>
<dbReference type="EMBL" id="DF967975">
    <property type="protein sequence ID" value="GAP19630.1"/>
    <property type="molecule type" value="Genomic_DNA"/>
</dbReference>
<sequence>MMVTAAPPTGWIFDIRRYSLHDGPGIRTTVFLKGCPLDCWWCHNPESQSPQPEIIVREHLCTQCGECVRACPQEAVSMTPQGPHTDPALCTRCGECVPFCAPGAREQVGQPYTPQALADILARDIPFFDQSGGGVTFSGGEPLLQAEFLSAALAACKRLELRTAVDTSGFAPWQRLESIAPQVDLFLYDLKVQDEGAHRRFTGVSNQLILENLRRLNDRGSRIIVRLPVIPGLNDTPAEAAALGSLCRQLDGIQRVDLLPYHHTAAAKYQRLGREYRLPDTPTPSPDHLNALAQQLRAYGIAVQIGG</sequence>
<evidence type="ECO:0000313" key="12">
    <source>
        <dbReference type="EMBL" id="GAP19630.1"/>
    </source>
</evidence>
<dbReference type="Pfam" id="PF13353">
    <property type="entry name" value="Fer4_12"/>
    <property type="match status" value="1"/>
</dbReference>
<evidence type="ECO:0000256" key="6">
    <source>
        <dbReference type="ARBA" id="ARBA00023002"/>
    </source>
</evidence>
<comment type="catalytic activity">
    <reaction evidence="9">
        <text>glycyl-[protein] + reduced [flavodoxin] + S-adenosyl-L-methionine = glycin-2-yl radical-[protein] + semiquinone [flavodoxin] + 5'-deoxyadenosine + L-methionine + H(+)</text>
        <dbReference type="Rhea" id="RHEA:61976"/>
        <dbReference type="Rhea" id="RHEA-COMP:10622"/>
        <dbReference type="Rhea" id="RHEA-COMP:14480"/>
        <dbReference type="Rhea" id="RHEA-COMP:15993"/>
        <dbReference type="Rhea" id="RHEA-COMP:15994"/>
        <dbReference type="ChEBI" id="CHEBI:15378"/>
        <dbReference type="ChEBI" id="CHEBI:17319"/>
        <dbReference type="ChEBI" id="CHEBI:29947"/>
        <dbReference type="ChEBI" id="CHEBI:32722"/>
        <dbReference type="ChEBI" id="CHEBI:57618"/>
        <dbReference type="ChEBI" id="CHEBI:57844"/>
        <dbReference type="ChEBI" id="CHEBI:59789"/>
        <dbReference type="ChEBI" id="CHEBI:140311"/>
    </reaction>
</comment>
<name>A0A0N0RD57_9CHLR</name>
<dbReference type="PROSITE" id="PS00198">
    <property type="entry name" value="4FE4S_FER_1"/>
    <property type="match status" value="1"/>
</dbReference>
<evidence type="ECO:0000256" key="7">
    <source>
        <dbReference type="ARBA" id="ARBA00023004"/>
    </source>
</evidence>
<dbReference type="GO" id="GO:0016491">
    <property type="term" value="F:oxidoreductase activity"/>
    <property type="evidence" value="ECO:0007669"/>
    <property type="project" value="UniProtKB-KW"/>
</dbReference>
<evidence type="ECO:0000256" key="3">
    <source>
        <dbReference type="ARBA" id="ARBA00022485"/>
    </source>
</evidence>
<dbReference type="InterPro" id="IPR058240">
    <property type="entry name" value="rSAM_sf"/>
</dbReference>
<dbReference type="GO" id="GO:0046872">
    <property type="term" value="F:metal ion binding"/>
    <property type="evidence" value="ECO:0007669"/>
    <property type="project" value="UniProtKB-KW"/>
</dbReference>
<dbReference type="PROSITE" id="PS51379">
    <property type="entry name" value="4FE4S_FER_2"/>
    <property type="match status" value="2"/>
</dbReference>
<dbReference type="Gene3D" id="3.30.70.20">
    <property type="match status" value="1"/>
</dbReference>
<accession>A0A0N0RD57</accession>
<dbReference type="InterPro" id="IPR040074">
    <property type="entry name" value="BssD/PflA/YjjW"/>
</dbReference>
<dbReference type="InterPro" id="IPR001989">
    <property type="entry name" value="Radical_activat_CS"/>
</dbReference>
<evidence type="ECO:0000256" key="4">
    <source>
        <dbReference type="ARBA" id="ARBA00022691"/>
    </source>
</evidence>
<dbReference type="SFLD" id="SFLDS00029">
    <property type="entry name" value="Radical_SAM"/>
    <property type="match status" value="1"/>
</dbReference>
<keyword evidence="8" id="KW-0411">Iron-sulfur</keyword>
<dbReference type="PANTHER" id="PTHR30352">
    <property type="entry name" value="PYRUVATE FORMATE-LYASE-ACTIVATING ENZYME"/>
    <property type="match status" value="1"/>
</dbReference>
<feature type="domain" description="4Fe-4S ferredoxin-type" evidence="10">
    <location>
        <begin position="83"/>
        <end position="110"/>
    </location>
</feature>
<evidence type="ECO:0000256" key="5">
    <source>
        <dbReference type="ARBA" id="ARBA00022723"/>
    </source>
</evidence>
<dbReference type="PANTHER" id="PTHR30352:SF4">
    <property type="entry name" value="PYRUVATE FORMATE-LYASE 2-ACTIVATING ENZYME"/>
    <property type="match status" value="1"/>
</dbReference>
<keyword evidence="6" id="KW-0560">Oxidoreductase</keyword>
<dbReference type="PIRSF" id="PIRSF000371">
    <property type="entry name" value="PFL_act_enz"/>
    <property type="match status" value="1"/>
</dbReference>
<dbReference type="SUPFAM" id="SSF102114">
    <property type="entry name" value="Radical SAM enzymes"/>
    <property type="match status" value="1"/>
</dbReference>
<dbReference type="InterPro" id="IPR034457">
    <property type="entry name" value="Organic_radical-activating"/>
</dbReference>
<keyword evidence="3" id="KW-0004">4Fe-4S</keyword>
<dbReference type="InterPro" id="IPR012839">
    <property type="entry name" value="Organic_radical_activase"/>
</dbReference>
<dbReference type="InterPro" id="IPR007197">
    <property type="entry name" value="rSAM"/>
</dbReference>
<dbReference type="InterPro" id="IPR017896">
    <property type="entry name" value="4Fe4S_Fe-S-bd"/>
</dbReference>
<reference evidence="12" key="1">
    <citation type="journal article" date="2015" name="Genome Announc.">
        <title>Draft Genome Sequences of Anaerolinea thermolimosa IMO-1, Bellilinea caldifistulae GOMI-1, Leptolinea tardivitalis YMTK-2, Levilinea saccharolytica KIBI-1, Longilinea arvoryzae KOME-1, Previously Described as Members of the Class Anaerolineae (Chloroflexi).</title>
        <authorList>
            <person name="Matsuura N."/>
            <person name="Tourlousse M.D."/>
            <person name="Ohashi A."/>
            <person name="Hugenholtz P."/>
            <person name="Sekiguchi Y."/>
        </authorList>
    </citation>
    <scope>NUCLEOTIDE SEQUENCE</scope>
    <source>
        <strain evidence="12">KIBI-1</strain>
    </source>
</reference>
<comment type="similarity">
    <text evidence="2">Belongs to the organic radical-activating enzymes family.</text>
</comment>
<protein>
    <submittedName>
        <fullName evidence="12">Glycyl-radical enzyme activating protein family</fullName>
    </submittedName>
</protein>
<keyword evidence="7" id="KW-0408">Iron</keyword>
<dbReference type="PROSITE" id="PS51918">
    <property type="entry name" value="RADICAL_SAM"/>
    <property type="match status" value="1"/>
</dbReference>
<dbReference type="PROSITE" id="PS01087">
    <property type="entry name" value="RADICAL_ACTIVATING"/>
    <property type="match status" value="1"/>
</dbReference>
<keyword evidence="5" id="KW-0479">Metal-binding</keyword>
<evidence type="ECO:0000259" key="10">
    <source>
        <dbReference type="PROSITE" id="PS51379"/>
    </source>
</evidence>
<dbReference type="NCBIfam" id="TIGR02494">
    <property type="entry name" value="PFLE_PFLC"/>
    <property type="match status" value="1"/>
</dbReference>
<keyword evidence="4" id="KW-0949">S-adenosyl-L-methionine</keyword>
<evidence type="ECO:0000256" key="9">
    <source>
        <dbReference type="ARBA" id="ARBA00047365"/>
    </source>
</evidence>
<evidence type="ECO:0000256" key="8">
    <source>
        <dbReference type="ARBA" id="ARBA00023014"/>
    </source>
</evidence>
<proteinExistence type="inferred from homology"/>
<evidence type="ECO:0000259" key="11">
    <source>
        <dbReference type="PROSITE" id="PS51918"/>
    </source>
</evidence>
<dbReference type="SUPFAM" id="SSF54862">
    <property type="entry name" value="4Fe-4S ferredoxins"/>
    <property type="match status" value="1"/>
</dbReference>
<dbReference type="InterPro" id="IPR017900">
    <property type="entry name" value="4Fe4S_Fe_S_CS"/>
</dbReference>
<gene>
    <name evidence="12" type="ORF">LSAC_03540</name>
</gene>
<dbReference type="CDD" id="cd01335">
    <property type="entry name" value="Radical_SAM"/>
    <property type="match status" value="1"/>
</dbReference>
<dbReference type="SFLD" id="SFLDG01118">
    <property type="entry name" value="activating_enzymes__group_2"/>
    <property type="match status" value="1"/>
</dbReference>
<evidence type="ECO:0000256" key="2">
    <source>
        <dbReference type="ARBA" id="ARBA00009777"/>
    </source>
</evidence>
<evidence type="ECO:0000256" key="1">
    <source>
        <dbReference type="ARBA" id="ARBA00001966"/>
    </source>
</evidence>
<dbReference type="SFLD" id="SFLDG01066">
    <property type="entry name" value="organic_radical-activating_enz"/>
    <property type="match status" value="1"/>
</dbReference>
<comment type="cofactor">
    <cofactor evidence="1">
        <name>[4Fe-4S] cluster</name>
        <dbReference type="ChEBI" id="CHEBI:49883"/>
    </cofactor>
</comment>
<organism evidence="12">
    <name type="scientific">Levilinea saccharolytica</name>
    <dbReference type="NCBI Taxonomy" id="229921"/>
    <lineage>
        <taxon>Bacteria</taxon>
        <taxon>Bacillati</taxon>
        <taxon>Chloroflexota</taxon>
        <taxon>Anaerolineae</taxon>
        <taxon>Anaerolineales</taxon>
        <taxon>Anaerolineaceae</taxon>
        <taxon>Levilinea</taxon>
    </lineage>
</organism>
<feature type="domain" description="4Fe-4S ferredoxin-type" evidence="10">
    <location>
        <begin position="52"/>
        <end position="81"/>
    </location>
</feature>
<dbReference type="Pfam" id="PF04055">
    <property type="entry name" value="Radical_SAM"/>
    <property type="match status" value="1"/>
</dbReference>
<dbReference type="AlphaFoldDB" id="A0A0N0RD57"/>
<dbReference type="Gene3D" id="3.20.20.70">
    <property type="entry name" value="Aldolase class I"/>
    <property type="match status" value="1"/>
</dbReference>
<dbReference type="RefSeq" id="WP_201798269.1">
    <property type="nucleotide sequence ID" value="NZ_BBXZ01000185.1"/>
</dbReference>
<feature type="domain" description="Radical SAM core" evidence="11">
    <location>
        <begin position="21"/>
        <end position="302"/>
    </location>
</feature>